<comment type="caution">
    <text evidence="2">The sequence shown here is derived from an EMBL/GenBank/DDBJ whole genome shotgun (WGS) entry which is preliminary data.</text>
</comment>
<evidence type="ECO:0000313" key="2">
    <source>
        <dbReference type="EMBL" id="KOY80369.1"/>
    </source>
</evidence>
<dbReference type="PROSITE" id="PS50206">
    <property type="entry name" value="RHODANESE_3"/>
    <property type="match status" value="1"/>
</dbReference>
<keyword evidence="3" id="KW-1185">Reference proteome</keyword>
<dbReference type="PANTHER" id="PTHR43031">
    <property type="entry name" value="FAD-DEPENDENT OXIDOREDUCTASE"/>
    <property type="match status" value="1"/>
</dbReference>
<dbReference type="InterPro" id="IPR050229">
    <property type="entry name" value="GlpE_sulfurtransferase"/>
</dbReference>
<dbReference type="STRING" id="33935.ADM90_21265"/>
<evidence type="ECO:0000313" key="3">
    <source>
        <dbReference type="Proteomes" id="UP000037977"/>
    </source>
</evidence>
<dbReference type="SMART" id="SM00450">
    <property type="entry name" value="RHOD"/>
    <property type="match status" value="1"/>
</dbReference>
<dbReference type="SUPFAM" id="SSF52821">
    <property type="entry name" value="Rhodanese/Cell cycle control phosphatase"/>
    <property type="match status" value="1"/>
</dbReference>
<dbReference type="InterPro" id="IPR036873">
    <property type="entry name" value="Rhodanese-like_dom_sf"/>
</dbReference>
<gene>
    <name evidence="2" type="ORF">ADM90_21265</name>
</gene>
<dbReference type="Proteomes" id="UP000037977">
    <property type="component" value="Unassembled WGS sequence"/>
</dbReference>
<dbReference type="EMBL" id="LGCI01000011">
    <property type="protein sequence ID" value="KOY80369.1"/>
    <property type="molecule type" value="Genomic_DNA"/>
</dbReference>
<dbReference type="OrthoDB" id="9800872at2"/>
<protein>
    <submittedName>
        <fullName evidence="2">Rhodanese domain protein</fullName>
    </submittedName>
</protein>
<reference evidence="2 3" key="1">
    <citation type="submission" date="2015-07" db="EMBL/GenBank/DDBJ databases">
        <title>Genome sequencing project for genomic taxonomy and phylogenomics of Bacillus-like bacteria.</title>
        <authorList>
            <person name="Liu B."/>
            <person name="Wang J."/>
            <person name="Zhu Y."/>
            <person name="Liu G."/>
            <person name="Chen Q."/>
            <person name="Chen Z."/>
            <person name="Che J."/>
            <person name="Ge C."/>
            <person name="Shi H."/>
            <person name="Pan Z."/>
            <person name="Liu X."/>
        </authorList>
    </citation>
    <scope>NUCLEOTIDE SEQUENCE [LARGE SCALE GENOMIC DNA]</scope>
    <source>
        <strain evidence="2 3">DSM 54</strain>
    </source>
</reference>
<dbReference type="Pfam" id="PF00581">
    <property type="entry name" value="Rhodanese"/>
    <property type="match status" value="1"/>
</dbReference>
<evidence type="ECO:0000259" key="1">
    <source>
        <dbReference type="PROSITE" id="PS50206"/>
    </source>
</evidence>
<feature type="domain" description="Rhodanese" evidence="1">
    <location>
        <begin position="15"/>
        <end position="98"/>
    </location>
</feature>
<sequence length="99" mass="11122">MKEFTVKEVQQAIEQGKKLNLIDVRESDEVEAGHIPGIIHIPLHLMEFRMQELDKNKSYIMVCRSGARSGRATQLLASYGFDVANMTGGMSAWKGQVQQ</sequence>
<dbReference type="CDD" id="cd00158">
    <property type="entry name" value="RHOD"/>
    <property type="match status" value="1"/>
</dbReference>
<dbReference type="PATRIC" id="fig|33935.3.peg.4499"/>
<accession>A0A0M9DGG4</accession>
<proteinExistence type="predicted"/>
<dbReference type="AlphaFoldDB" id="A0A0M9DGG4"/>
<name>A0A0M9DGG4_9BACI</name>
<dbReference type="PANTHER" id="PTHR43031:SF17">
    <property type="entry name" value="SULFURTRANSFERASE YTWF-RELATED"/>
    <property type="match status" value="1"/>
</dbReference>
<dbReference type="InterPro" id="IPR001763">
    <property type="entry name" value="Rhodanese-like_dom"/>
</dbReference>
<dbReference type="RefSeq" id="WP_053996870.1">
    <property type="nucleotide sequence ID" value="NZ_CP065643.1"/>
</dbReference>
<organism evidence="2 3">
    <name type="scientific">Lysinibacillus macroides</name>
    <dbReference type="NCBI Taxonomy" id="33935"/>
    <lineage>
        <taxon>Bacteria</taxon>
        <taxon>Bacillati</taxon>
        <taxon>Bacillota</taxon>
        <taxon>Bacilli</taxon>
        <taxon>Bacillales</taxon>
        <taxon>Bacillaceae</taxon>
        <taxon>Lysinibacillus</taxon>
    </lineage>
</organism>
<dbReference type="Gene3D" id="3.40.250.10">
    <property type="entry name" value="Rhodanese-like domain"/>
    <property type="match status" value="1"/>
</dbReference>